<reference evidence="1 2" key="1">
    <citation type="submission" date="2019-08" db="EMBL/GenBank/DDBJ databases">
        <title>Bacillus genomes from the desert of Cuatro Cienegas, Coahuila.</title>
        <authorList>
            <person name="Olmedo-Alvarez G."/>
        </authorList>
    </citation>
    <scope>NUCLEOTIDE SEQUENCE [LARGE SCALE GENOMIC DNA]</scope>
    <source>
        <strain evidence="1 2">CH34_1T</strain>
    </source>
</reference>
<dbReference type="Pfam" id="PF22014">
    <property type="entry name" value="DUF6932"/>
    <property type="match status" value="1"/>
</dbReference>
<gene>
    <name evidence="1" type="ORF">FZC78_06490</name>
</gene>
<evidence type="ECO:0000313" key="2">
    <source>
        <dbReference type="Proteomes" id="UP000322267"/>
    </source>
</evidence>
<accession>A0A5D4NXU6</accession>
<dbReference type="AlphaFoldDB" id="A0A5D4NXU6"/>
<protein>
    <submittedName>
        <fullName evidence="1">Uncharacterized protein</fullName>
    </submittedName>
</protein>
<dbReference type="Proteomes" id="UP000322267">
    <property type="component" value="Unassembled WGS sequence"/>
</dbReference>
<evidence type="ECO:0000313" key="1">
    <source>
        <dbReference type="EMBL" id="TYS17522.1"/>
    </source>
</evidence>
<name>A0A5D4NXU6_9BACI</name>
<organism evidence="1 2">
    <name type="scientific">Rossellomorea vietnamensis</name>
    <dbReference type="NCBI Taxonomy" id="218284"/>
    <lineage>
        <taxon>Bacteria</taxon>
        <taxon>Bacillati</taxon>
        <taxon>Bacillota</taxon>
        <taxon>Bacilli</taxon>
        <taxon>Bacillales</taxon>
        <taxon>Bacillaceae</taxon>
        <taxon>Rossellomorea</taxon>
    </lineage>
</organism>
<comment type="caution">
    <text evidence="1">The sequence shown here is derived from an EMBL/GenBank/DDBJ whole genome shotgun (WGS) entry which is preliminary data.</text>
</comment>
<dbReference type="EMBL" id="VTEI01000003">
    <property type="protein sequence ID" value="TYS17522.1"/>
    <property type="molecule type" value="Genomic_DNA"/>
</dbReference>
<sequence>MIPSLNNRGKLPIGIHNCSGEDVIYRYCNTEIRKRFQKPITDLLNFAFKTNAEYLFIGGSFITNELDPNDIDCLIVYNENKQIPNNKEEVLIGGMHIDLMFASLENRSIIDAYLHLFSHNRFSEEVGVLQIDLLKENKIWKLKPPGKEKYEVIKSAYIDRHILNVRECKGVLVTIHGLLSSGQWNKEIAPIASSEGWIIAPYIYVGNTPSLLINKRRRSKIVNEFREWICDLGKRYKIQKLFQ</sequence>
<dbReference type="InterPro" id="IPR053860">
    <property type="entry name" value="DUF6932"/>
</dbReference>
<dbReference type="OrthoDB" id="2617999at2"/>
<proteinExistence type="predicted"/>
<dbReference type="RefSeq" id="WP_148938860.1">
    <property type="nucleotide sequence ID" value="NZ_VTEI01000003.1"/>
</dbReference>